<accession>U5DEJ2</accession>
<dbReference type="InterPro" id="IPR008949">
    <property type="entry name" value="Isoprenoid_synthase_dom_sf"/>
</dbReference>
<protein>
    <recommendedName>
        <fullName evidence="1">Terpene synthase metal-binding domain-containing protein</fullName>
    </recommendedName>
</protein>
<dbReference type="Proteomes" id="UP000017836">
    <property type="component" value="Unassembled WGS sequence"/>
</dbReference>
<sequence length="155" mass="17287">MVANLSISTSVTVLSPIFIIGEVISDEMLRLVGQCSRFLYHIGRICRLSNDIVTSDREERSGKMASSIGCFMKDHPGSTKAEAMAHLQGLIESSTRELEWQLFELKGIVPDSVIRALINFGRTMALLYKNSDGFNSVSDRGLEQLLMDFLYKPLP</sequence>
<dbReference type="InterPro" id="IPR005630">
    <property type="entry name" value="Terpene_synthase_metal-bd"/>
</dbReference>
<dbReference type="Gene3D" id="1.10.600.10">
    <property type="entry name" value="Farnesyl Diphosphate Synthase"/>
    <property type="match status" value="1"/>
</dbReference>
<organism evidence="2 3">
    <name type="scientific">Amborella trichopoda</name>
    <dbReference type="NCBI Taxonomy" id="13333"/>
    <lineage>
        <taxon>Eukaryota</taxon>
        <taxon>Viridiplantae</taxon>
        <taxon>Streptophyta</taxon>
        <taxon>Embryophyta</taxon>
        <taxon>Tracheophyta</taxon>
        <taxon>Spermatophyta</taxon>
        <taxon>Magnoliopsida</taxon>
        <taxon>Amborellales</taxon>
        <taxon>Amborellaceae</taxon>
        <taxon>Amborella</taxon>
    </lineage>
</organism>
<dbReference type="OMA" id="YHIGRIC"/>
<gene>
    <name evidence="2" type="ORF">AMTR_s00071p00014930</name>
</gene>
<dbReference type="EMBL" id="KI392062">
    <property type="protein sequence ID" value="ERN19857.1"/>
    <property type="molecule type" value="Genomic_DNA"/>
</dbReference>
<dbReference type="HOGENOM" id="CLU_003125_1_2_1"/>
<evidence type="ECO:0000313" key="3">
    <source>
        <dbReference type="Proteomes" id="UP000017836"/>
    </source>
</evidence>
<dbReference type="Gramene" id="ERN19857">
    <property type="protein sequence ID" value="ERN19857"/>
    <property type="gene ID" value="AMTR_s00071p00014930"/>
</dbReference>
<proteinExistence type="predicted"/>
<dbReference type="AlphaFoldDB" id="U5DEJ2"/>
<dbReference type="GO" id="GO:0010333">
    <property type="term" value="F:terpene synthase activity"/>
    <property type="evidence" value="ECO:0007669"/>
    <property type="project" value="InterPro"/>
</dbReference>
<dbReference type="Pfam" id="PF03936">
    <property type="entry name" value="Terpene_synth_C"/>
    <property type="match status" value="1"/>
</dbReference>
<keyword evidence="3" id="KW-1185">Reference proteome</keyword>
<evidence type="ECO:0000313" key="2">
    <source>
        <dbReference type="EMBL" id="ERN19857.1"/>
    </source>
</evidence>
<feature type="domain" description="Terpene synthase metal-binding" evidence="1">
    <location>
        <begin position="3"/>
        <end position="96"/>
    </location>
</feature>
<dbReference type="SUPFAM" id="SSF48576">
    <property type="entry name" value="Terpenoid synthases"/>
    <property type="match status" value="1"/>
</dbReference>
<dbReference type="GO" id="GO:0000287">
    <property type="term" value="F:magnesium ion binding"/>
    <property type="evidence" value="ECO:0007669"/>
    <property type="project" value="InterPro"/>
</dbReference>
<name>U5DEJ2_AMBTC</name>
<evidence type="ECO:0000259" key="1">
    <source>
        <dbReference type="Pfam" id="PF03936"/>
    </source>
</evidence>
<dbReference type="STRING" id="13333.U5DEJ2"/>
<reference evidence="3" key="1">
    <citation type="journal article" date="2013" name="Science">
        <title>The Amborella genome and the evolution of flowering plants.</title>
        <authorList>
            <consortium name="Amborella Genome Project"/>
        </authorList>
    </citation>
    <scope>NUCLEOTIDE SEQUENCE [LARGE SCALE GENOMIC DNA]</scope>
</reference>
<dbReference type="eggNOG" id="ENOG502SWW6">
    <property type="taxonomic scope" value="Eukaryota"/>
</dbReference>